<evidence type="ECO:0000259" key="1">
    <source>
        <dbReference type="Pfam" id="PF05598"/>
    </source>
</evidence>
<dbReference type="InterPro" id="IPR008490">
    <property type="entry name" value="Transposase_InsH_N"/>
</dbReference>
<dbReference type="InterPro" id="IPR047629">
    <property type="entry name" value="IS1182_transpos"/>
</dbReference>
<dbReference type="KEGG" id="ehl:EHLA_1088"/>
<dbReference type="InterPro" id="IPR025668">
    <property type="entry name" value="Tnp_DDE_dom"/>
</dbReference>
<reference evidence="4" key="1">
    <citation type="submission" date="2017-09" db="EMBL/GenBank/DDBJ databases">
        <authorList>
            <person name="Shetty A S."/>
        </authorList>
    </citation>
    <scope>NUCLEOTIDE SEQUENCE [LARGE SCALE GENOMIC DNA]</scope>
</reference>
<evidence type="ECO:0000313" key="3">
    <source>
        <dbReference type="EMBL" id="SOB71820.1"/>
    </source>
</evidence>
<protein>
    <submittedName>
        <fullName evidence="3">Transposase DDE domain</fullName>
    </submittedName>
</protein>
<sequence length="543" mass="63049">MTITKIIQKDYTSSILNYQFKLPLEMEVLIEDNDPVRLLSVFVEGLELTDLYNSYQKIKKNQVSPRQMFKIILYAAMNHIYSSRDIETACKRDINFMYLLEGKPAPDHSTIARFLSAHFSQCSKKTLAEVTEVLLDIGEISGVQVFIDGTKMESVAGRYTFVWKKAVTKFQNRLAERIAVFVEGLELSYGIHFIFNGTTFGIRTLKKIRKRLYRIKEEEGIIFVHGCGKKQSKLQKDIKELETYLAKYKEYNQKIHTCGERSSYSKTDKDATFMRMKEDHLGTGQLKPGYNVQHGVDSEYITWVDTNQKTNDTQALIPFLQDMESHLSFRYRDIVADAGYESEENYLFIEENGQIAYIKPGNYERSKKARYRNDIGRAENMTYDEEENSYVCHNGKKLEWRCDTERTSKTGYTRVTSIYECKECKGCPCKTDCIHGNHCKTPIEERKKTLHVQKTLNAKRKECVERITSDYGKQLRMNRSIQVEGSFADIKADMGFRRYTYRGMENILAQNIILAIAHNINKLHNKIQNDCTGQHLFELKKSA</sequence>
<dbReference type="Pfam" id="PF05598">
    <property type="entry name" value="DUF772"/>
    <property type="match status" value="1"/>
</dbReference>
<evidence type="ECO:0000259" key="2">
    <source>
        <dbReference type="Pfam" id="PF13751"/>
    </source>
</evidence>
<feature type="domain" description="Transposase InsH N-terminal" evidence="1">
    <location>
        <begin position="27"/>
        <end position="115"/>
    </location>
</feature>
<evidence type="ECO:0000313" key="4">
    <source>
        <dbReference type="Proteomes" id="UP000217549"/>
    </source>
</evidence>
<dbReference type="PANTHER" id="PTHR33408">
    <property type="entry name" value="TRANSPOSASE"/>
    <property type="match status" value="1"/>
</dbReference>
<feature type="domain" description="Transposase DDE" evidence="2">
    <location>
        <begin position="391"/>
        <end position="524"/>
    </location>
</feature>
<organism evidence="3 4">
    <name type="scientific">Anaerobutyricum hallii</name>
    <dbReference type="NCBI Taxonomy" id="39488"/>
    <lineage>
        <taxon>Bacteria</taxon>
        <taxon>Bacillati</taxon>
        <taxon>Bacillota</taxon>
        <taxon>Clostridia</taxon>
        <taxon>Lachnospirales</taxon>
        <taxon>Lachnospiraceae</taxon>
        <taxon>Anaerobutyricum</taxon>
    </lineage>
</organism>
<keyword evidence="4" id="KW-1185">Reference proteome</keyword>
<dbReference type="NCBIfam" id="NF033551">
    <property type="entry name" value="transpos_IS1182"/>
    <property type="match status" value="1"/>
</dbReference>
<proteinExistence type="predicted"/>
<dbReference type="PANTHER" id="PTHR33408:SF2">
    <property type="entry name" value="TRANSPOSASE DDE DOMAIN-CONTAINING PROTEIN"/>
    <property type="match status" value="1"/>
</dbReference>
<name>A0A285PVJ1_9FIRM</name>
<accession>A0A285PVJ1</accession>
<dbReference type="Pfam" id="PF13751">
    <property type="entry name" value="DDE_Tnp_1_6"/>
    <property type="match status" value="1"/>
</dbReference>
<dbReference type="AlphaFoldDB" id="A0A285PVJ1"/>
<dbReference type="Proteomes" id="UP000217549">
    <property type="component" value="Chromosome I"/>
</dbReference>
<dbReference type="EMBL" id="LT907978">
    <property type="protein sequence ID" value="SOB71820.1"/>
    <property type="molecule type" value="Genomic_DNA"/>
</dbReference>
<dbReference type="RefSeq" id="WP_096239600.1">
    <property type="nucleotide sequence ID" value="NZ_LT907978.1"/>
</dbReference>
<gene>
    <name evidence="3" type="ORF">EHLA_1088</name>
</gene>